<reference evidence="1 2" key="1">
    <citation type="submission" date="2016-03" db="EMBL/GenBank/DDBJ databases">
        <authorList>
            <person name="Ploux O."/>
        </authorList>
    </citation>
    <scope>NUCLEOTIDE SEQUENCE [LARGE SCALE GENOMIC DNA]</scope>
    <source>
        <strain evidence="1 2">R-45370</strain>
    </source>
</reference>
<proteinExistence type="predicted"/>
<keyword evidence="2" id="KW-1185">Reference proteome</keyword>
<protein>
    <submittedName>
        <fullName evidence="1">Uncharacterized protein</fullName>
    </submittedName>
</protein>
<accession>A0A177NN10</accession>
<dbReference type="AlphaFoldDB" id="A0A177NN10"/>
<gene>
    <name evidence="1" type="ORF">A1359_03860</name>
</gene>
<evidence type="ECO:0000313" key="2">
    <source>
        <dbReference type="Proteomes" id="UP000078476"/>
    </source>
</evidence>
<evidence type="ECO:0000313" key="1">
    <source>
        <dbReference type="EMBL" id="OAI19437.1"/>
    </source>
</evidence>
<dbReference type="RefSeq" id="WP_066978598.1">
    <property type="nucleotide sequence ID" value="NZ_LUUI01000066.1"/>
</dbReference>
<dbReference type="PROSITE" id="PS51257">
    <property type="entry name" value="PROKAR_LIPOPROTEIN"/>
    <property type="match status" value="1"/>
</dbReference>
<dbReference type="EMBL" id="LUUI01000066">
    <property type="protein sequence ID" value="OAI19437.1"/>
    <property type="molecule type" value="Genomic_DNA"/>
</dbReference>
<dbReference type="STRING" id="980561.A1359_03860"/>
<comment type="caution">
    <text evidence="1">The sequence shown here is derived from an EMBL/GenBank/DDBJ whole genome shotgun (WGS) entry which is preliminary data.</text>
</comment>
<sequence>MIKSSLIQGLLGQLTAGLVLLTSCLTFSAPAAENKKNQYMVILSGDIGQFNISNLVGHTPYSNGFKARAGLPGAVEGMKTKFLPSIEYA</sequence>
<organism evidence="1 2">
    <name type="scientific">Methylomonas lenta</name>
    <dbReference type="NCBI Taxonomy" id="980561"/>
    <lineage>
        <taxon>Bacteria</taxon>
        <taxon>Pseudomonadati</taxon>
        <taxon>Pseudomonadota</taxon>
        <taxon>Gammaproteobacteria</taxon>
        <taxon>Methylococcales</taxon>
        <taxon>Methylococcaceae</taxon>
        <taxon>Methylomonas</taxon>
    </lineage>
</organism>
<name>A0A177NN10_9GAMM</name>
<dbReference type="Proteomes" id="UP000078476">
    <property type="component" value="Unassembled WGS sequence"/>
</dbReference>